<keyword evidence="8" id="KW-1185">Reference proteome</keyword>
<sequence length="315" mass="34016">MKKSLPILAVGVVVALAPVLGASSYILGVGVLVFAYLVSAMSLNIIYGLLGLLSLAHVAFWGIGGYVAVIAVVDHGVSFWLAVPLAGLAAGLLSILVGYPALRLNRHSFVVVTLSLTLLATLVSRDWMGVTRGPMGIPGLPAPNFFGISLNGPLGFYYLSFAFAAVSLGLMYIFFTSRLAGTMRAICQSEDLARSQGINPTPYKLLGFFLSAFFTAMAGGIYAFHMRVIDPLIFDFYFMQAFLIIVIVGGRGSFTGVLISGAVMAILPEVLRFSVDLRMILYGVILLVFVLKLPEGLAGWVRRRHEEKMRVELRQ</sequence>
<keyword evidence="4 6" id="KW-1133">Transmembrane helix</keyword>
<keyword evidence="2" id="KW-1003">Cell membrane</keyword>
<dbReference type="Proteomes" id="UP000318801">
    <property type="component" value="Unassembled WGS sequence"/>
</dbReference>
<evidence type="ECO:0000256" key="2">
    <source>
        <dbReference type="ARBA" id="ARBA00022475"/>
    </source>
</evidence>
<dbReference type="PANTHER" id="PTHR30482">
    <property type="entry name" value="HIGH-AFFINITY BRANCHED-CHAIN AMINO ACID TRANSPORT SYSTEM PERMEASE"/>
    <property type="match status" value="1"/>
</dbReference>
<dbReference type="InterPro" id="IPR001851">
    <property type="entry name" value="ABC_transp_permease"/>
</dbReference>
<feature type="transmembrane region" description="Helical" evidence="6">
    <location>
        <begin position="279"/>
        <end position="301"/>
    </location>
</feature>
<organism evidence="7 8">
    <name type="scientific">Martelella alba</name>
    <dbReference type="NCBI Taxonomy" id="2590451"/>
    <lineage>
        <taxon>Bacteria</taxon>
        <taxon>Pseudomonadati</taxon>
        <taxon>Pseudomonadota</taxon>
        <taxon>Alphaproteobacteria</taxon>
        <taxon>Hyphomicrobiales</taxon>
        <taxon>Aurantimonadaceae</taxon>
        <taxon>Martelella</taxon>
    </lineage>
</organism>
<evidence type="ECO:0000256" key="4">
    <source>
        <dbReference type="ARBA" id="ARBA00022989"/>
    </source>
</evidence>
<keyword evidence="5 6" id="KW-0472">Membrane</keyword>
<feature type="transmembrane region" description="Helical" evidence="6">
    <location>
        <begin position="109"/>
        <end position="128"/>
    </location>
</feature>
<evidence type="ECO:0000256" key="1">
    <source>
        <dbReference type="ARBA" id="ARBA00004651"/>
    </source>
</evidence>
<dbReference type="PANTHER" id="PTHR30482:SF20">
    <property type="entry name" value="HIGH-AFFINITY BRANCHED-CHAIN AMINO ACID TRANSPORT SYSTEM PERMEASE PROTEIN LIVM"/>
    <property type="match status" value="1"/>
</dbReference>
<evidence type="ECO:0000256" key="5">
    <source>
        <dbReference type="ARBA" id="ARBA00023136"/>
    </source>
</evidence>
<feature type="transmembrane region" description="Helical" evidence="6">
    <location>
        <begin position="79"/>
        <end position="102"/>
    </location>
</feature>
<evidence type="ECO:0000256" key="6">
    <source>
        <dbReference type="SAM" id="Phobius"/>
    </source>
</evidence>
<dbReference type="GO" id="GO:0005886">
    <property type="term" value="C:plasma membrane"/>
    <property type="evidence" value="ECO:0007669"/>
    <property type="project" value="UniProtKB-SubCell"/>
</dbReference>
<evidence type="ECO:0000313" key="7">
    <source>
        <dbReference type="EMBL" id="TPW32243.1"/>
    </source>
</evidence>
<dbReference type="OrthoDB" id="9814461at2"/>
<feature type="transmembrane region" description="Helical" evidence="6">
    <location>
        <begin position="237"/>
        <end position="267"/>
    </location>
</feature>
<name>A0A506UCS8_9HYPH</name>
<evidence type="ECO:0000313" key="8">
    <source>
        <dbReference type="Proteomes" id="UP000318801"/>
    </source>
</evidence>
<feature type="transmembrane region" description="Helical" evidence="6">
    <location>
        <begin position="205"/>
        <end position="225"/>
    </location>
</feature>
<feature type="transmembrane region" description="Helical" evidence="6">
    <location>
        <begin position="55"/>
        <end position="73"/>
    </location>
</feature>
<accession>A0A506UCS8</accession>
<feature type="transmembrane region" description="Helical" evidence="6">
    <location>
        <begin position="155"/>
        <end position="175"/>
    </location>
</feature>
<dbReference type="CDD" id="cd06581">
    <property type="entry name" value="TM_PBP1_LivM_like"/>
    <property type="match status" value="1"/>
</dbReference>
<protein>
    <submittedName>
        <fullName evidence="7">Branched-chain amino acid ABC transporter permease</fullName>
    </submittedName>
</protein>
<dbReference type="Pfam" id="PF02653">
    <property type="entry name" value="BPD_transp_2"/>
    <property type="match status" value="1"/>
</dbReference>
<keyword evidence="3 6" id="KW-0812">Transmembrane</keyword>
<comment type="subcellular location">
    <subcellularLocation>
        <location evidence="1">Cell membrane</location>
        <topology evidence="1">Multi-pass membrane protein</topology>
    </subcellularLocation>
</comment>
<dbReference type="InterPro" id="IPR043428">
    <property type="entry name" value="LivM-like"/>
</dbReference>
<reference evidence="7 8" key="1">
    <citation type="submission" date="2019-06" db="EMBL/GenBank/DDBJ databases">
        <authorList>
            <person name="Li M."/>
        </authorList>
    </citation>
    <scope>NUCLEOTIDE SEQUENCE [LARGE SCALE GENOMIC DNA]</scope>
    <source>
        <strain evidence="7 8">BGMRC2036</strain>
    </source>
</reference>
<proteinExistence type="predicted"/>
<gene>
    <name evidence="7" type="ORF">FJU08_04340</name>
</gene>
<comment type="caution">
    <text evidence="7">The sequence shown here is derived from an EMBL/GenBank/DDBJ whole genome shotgun (WGS) entry which is preliminary data.</text>
</comment>
<dbReference type="RefSeq" id="WP_141147753.1">
    <property type="nucleotide sequence ID" value="NZ_VHLG01000002.1"/>
</dbReference>
<dbReference type="GO" id="GO:0015658">
    <property type="term" value="F:branched-chain amino acid transmembrane transporter activity"/>
    <property type="evidence" value="ECO:0007669"/>
    <property type="project" value="InterPro"/>
</dbReference>
<evidence type="ECO:0000256" key="3">
    <source>
        <dbReference type="ARBA" id="ARBA00022692"/>
    </source>
</evidence>
<dbReference type="AlphaFoldDB" id="A0A506UCS8"/>
<dbReference type="EMBL" id="VHLG01000002">
    <property type="protein sequence ID" value="TPW32243.1"/>
    <property type="molecule type" value="Genomic_DNA"/>
</dbReference>